<feature type="signal peptide" evidence="1">
    <location>
        <begin position="1"/>
        <end position="17"/>
    </location>
</feature>
<keyword evidence="1" id="KW-0732">Signal</keyword>
<feature type="chain" id="PRO_5044789192" evidence="1">
    <location>
        <begin position="18"/>
        <end position="263"/>
    </location>
</feature>
<dbReference type="EMBL" id="JBDJPC010000016">
    <property type="protein sequence ID" value="KAL1487989.1"/>
    <property type="molecule type" value="Genomic_DNA"/>
</dbReference>
<reference evidence="2 3" key="1">
    <citation type="submission" date="2024-05" db="EMBL/GenBank/DDBJ databases">
        <title>Genetic variation in Jamaican populations of the coffee berry borer (Hypothenemus hampei).</title>
        <authorList>
            <person name="Errbii M."/>
            <person name="Myrie A."/>
        </authorList>
    </citation>
    <scope>NUCLEOTIDE SEQUENCE [LARGE SCALE GENOMIC DNA]</scope>
    <source>
        <strain evidence="2">JA-Hopewell-2020-01-JO</strain>
        <tissue evidence="2">Whole body</tissue>
    </source>
</reference>
<organism evidence="2 3">
    <name type="scientific">Hypothenemus hampei</name>
    <name type="common">Coffee berry borer</name>
    <dbReference type="NCBI Taxonomy" id="57062"/>
    <lineage>
        <taxon>Eukaryota</taxon>
        <taxon>Metazoa</taxon>
        <taxon>Ecdysozoa</taxon>
        <taxon>Arthropoda</taxon>
        <taxon>Hexapoda</taxon>
        <taxon>Insecta</taxon>
        <taxon>Pterygota</taxon>
        <taxon>Neoptera</taxon>
        <taxon>Endopterygota</taxon>
        <taxon>Coleoptera</taxon>
        <taxon>Polyphaga</taxon>
        <taxon>Cucujiformia</taxon>
        <taxon>Curculionidae</taxon>
        <taxon>Scolytinae</taxon>
        <taxon>Hypothenemus</taxon>
    </lineage>
</organism>
<proteinExistence type="predicted"/>
<dbReference type="AlphaFoldDB" id="A0ABD1E011"/>
<accession>A0ABD1E011</accession>
<evidence type="ECO:0000313" key="3">
    <source>
        <dbReference type="Proteomes" id="UP001566132"/>
    </source>
</evidence>
<name>A0ABD1E011_HYPHA</name>
<evidence type="ECO:0000256" key="1">
    <source>
        <dbReference type="SAM" id="SignalP"/>
    </source>
</evidence>
<comment type="caution">
    <text evidence="2">The sequence shown here is derived from an EMBL/GenBank/DDBJ whole genome shotgun (WGS) entry which is preliminary data.</text>
</comment>
<gene>
    <name evidence="2" type="ORF">ABEB36_015369</name>
</gene>
<sequence length="263" mass="29418">MTIRNILLLCFIAYAHGNAVRLTKEYDLAQEVAQRNPIQSLVGDTANFLLSPQTFESLLKYPENFVNNLASLLNRNPNPQPEDIIDVLNSEFGARLFVAQDDLVRIDSDSLNRLLTQGALDIAKQLYPNDYFKQWTAFITYKANINLVIAQLKPALQSTTLPLLSFTLEELTTGRHKIAKRDAAGVIQKRKNLESSTILLRETDVVTELISTLATYLVSILFYSVTGTLTDSYTGILGLLFSAFVGNVTEYLTEAMNSFLENL</sequence>
<keyword evidence="3" id="KW-1185">Reference proteome</keyword>
<dbReference type="Proteomes" id="UP001566132">
    <property type="component" value="Unassembled WGS sequence"/>
</dbReference>
<evidence type="ECO:0000313" key="2">
    <source>
        <dbReference type="EMBL" id="KAL1487989.1"/>
    </source>
</evidence>
<protein>
    <submittedName>
        <fullName evidence="2">Uncharacterized protein</fullName>
    </submittedName>
</protein>